<dbReference type="Gene3D" id="3.40.50.300">
    <property type="entry name" value="P-loop containing nucleotide triphosphate hydrolases"/>
    <property type="match status" value="1"/>
</dbReference>
<evidence type="ECO:0000256" key="5">
    <source>
        <dbReference type="ARBA" id="ARBA00022694"/>
    </source>
</evidence>
<dbReference type="Pfam" id="PF02367">
    <property type="entry name" value="TsaE"/>
    <property type="match status" value="1"/>
</dbReference>
<comment type="similarity">
    <text evidence="2">Belongs to the TsaE family.</text>
</comment>
<evidence type="ECO:0000256" key="10">
    <source>
        <dbReference type="ARBA" id="ARBA00024908"/>
    </source>
</evidence>
<sequence length="214" mass="22941">MAARHSAAEDERLTRSRHRLSTRSAGGTQAVAAALAGWVEAGDVVVLTGDLGAGKTTFTQGLVRALGVSEPVTSPTFTIASHYHGVRLGSDQTQALVVNHLDVYRLGSLDEAEALGLDEMLDGDALTLIEWGEMIEPLLPCTRLIVKLELVPFDEPPVAPSADVQHVPDEVSANRRVVEVATEGHGAARRERLADALIEAVGHIDVERDRDDRC</sequence>
<comment type="caution">
    <text evidence="13">The sequence shown here is derived from an EMBL/GenBank/DDBJ whole genome shotgun (WGS) entry which is preliminary data.</text>
</comment>
<dbReference type="PANTHER" id="PTHR33540:SF2">
    <property type="entry name" value="TRNA THREONYLCARBAMOYLADENOSINE BIOSYNTHESIS PROTEIN TSAE"/>
    <property type="match status" value="1"/>
</dbReference>
<dbReference type="SUPFAM" id="SSF52540">
    <property type="entry name" value="P-loop containing nucleoside triphosphate hydrolases"/>
    <property type="match status" value="1"/>
</dbReference>
<evidence type="ECO:0000313" key="14">
    <source>
        <dbReference type="Proteomes" id="UP000018291"/>
    </source>
</evidence>
<gene>
    <name evidence="13" type="ORF">BN381_130030</name>
</gene>
<dbReference type="HOGENOM" id="CLU_087829_1_0_11"/>
<evidence type="ECO:0000256" key="6">
    <source>
        <dbReference type="ARBA" id="ARBA00022723"/>
    </source>
</evidence>
<accession>R4Z1J0</accession>
<keyword evidence="6" id="KW-0479">Metal-binding</keyword>
<dbReference type="RefSeq" id="WP_012223977.1">
    <property type="nucleotide sequence ID" value="NZ_HG422565.1"/>
</dbReference>
<evidence type="ECO:0000256" key="2">
    <source>
        <dbReference type="ARBA" id="ARBA00007599"/>
    </source>
</evidence>
<keyword evidence="7" id="KW-0547">Nucleotide-binding</keyword>
<feature type="compositionally biased region" description="Basic and acidic residues" evidence="12">
    <location>
        <begin position="1"/>
        <end position="14"/>
    </location>
</feature>
<evidence type="ECO:0000256" key="7">
    <source>
        <dbReference type="ARBA" id="ARBA00022741"/>
    </source>
</evidence>
<keyword evidence="9" id="KW-0460">Magnesium</keyword>
<dbReference type="GO" id="GO:0005737">
    <property type="term" value="C:cytoplasm"/>
    <property type="evidence" value="ECO:0007669"/>
    <property type="project" value="UniProtKB-SubCell"/>
</dbReference>
<evidence type="ECO:0000256" key="8">
    <source>
        <dbReference type="ARBA" id="ARBA00022840"/>
    </source>
</evidence>
<dbReference type="GO" id="GO:0046872">
    <property type="term" value="F:metal ion binding"/>
    <property type="evidence" value="ECO:0007669"/>
    <property type="project" value="UniProtKB-KW"/>
</dbReference>
<dbReference type="PANTHER" id="PTHR33540">
    <property type="entry name" value="TRNA THREONYLCARBAMOYLADENOSINE BIOSYNTHESIS PROTEIN TSAE"/>
    <property type="match status" value="1"/>
</dbReference>
<dbReference type="EMBL" id="CANL01000005">
    <property type="protein sequence ID" value="CCM62472.1"/>
    <property type="molecule type" value="Genomic_DNA"/>
</dbReference>
<dbReference type="Proteomes" id="UP000018291">
    <property type="component" value="Unassembled WGS sequence"/>
</dbReference>
<evidence type="ECO:0000256" key="9">
    <source>
        <dbReference type="ARBA" id="ARBA00022842"/>
    </source>
</evidence>
<dbReference type="NCBIfam" id="TIGR00150">
    <property type="entry name" value="T6A_YjeE"/>
    <property type="match status" value="1"/>
</dbReference>
<evidence type="ECO:0000313" key="13">
    <source>
        <dbReference type="EMBL" id="CCM62472.1"/>
    </source>
</evidence>
<keyword evidence="14" id="KW-1185">Reference proteome</keyword>
<evidence type="ECO:0000256" key="1">
    <source>
        <dbReference type="ARBA" id="ARBA00004496"/>
    </source>
</evidence>
<dbReference type="eggNOG" id="COG0802">
    <property type="taxonomic scope" value="Bacteria"/>
</dbReference>
<feature type="region of interest" description="Disordered" evidence="12">
    <location>
        <begin position="1"/>
        <end position="24"/>
    </location>
</feature>
<dbReference type="AlphaFoldDB" id="R4Z1J0"/>
<comment type="subcellular location">
    <subcellularLocation>
        <location evidence="1">Cytoplasm</location>
    </subcellularLocation>
</comment>
<keyword evidence="8" id="KW-0067">ATP-binding</keyword>
<dbReference type="STRING" id="1229780.BN381_130030"/>
<evidence type="ECO:0000256" key="11">
    <source>
        <dbReference type="ARBA" id="ARBA00032441"/>
    </source>
</evidence>
<comment type="function">
    <text evidence="10">Required for the formation of a threonylcarbamoyl group on adenosine at position 37 (t(6)A37) in tRNAs that read codons beginning with adenine. Is involved in the transfer of the threonylcarbamoyl moiety of threonylcarbamoyl-AMP (TC-AMP) to the N6 group of A37, together with TsaD and TsaB. TsaE seems to play an indirect role in the t(6)A biosynthesis pathway, possibly in regulating the core enzymatic function of TsaD.</text>
</comment>
<dbReference type="GO" id="GO:0005524">
    <property type="term" value="F:ATP binding"/>
    <property type="evidence" value="ECO:0007669"/>
    <property type="project" value="UniProtKB-KW"/>
</dbReference>
<dbReference type="InterPro" id="IPR003442">
    <property type="entry name" value="T6A_TsaE"/>
</dbReference>
<proteinExistence type="inferred from homology"/>
<dbReference type="InterPro" id="IPR027417">
    <property type="entry name" value="P-loop_NTPase"/>
</dbReference>
<name>R4Z1J0_9ACTN</name>
<evidence type="ECO:0000256" key="3">
    <source>
        <dbReference type="ARBA" id="ARBA00019010"/>
    </source>
</evidence>
<keyword evidence="4" id="KW-0963">Cytoplasm</keyword>
<evidence type="ECO:0000256" key="4">
    <source>
        <dbReference type="ARBA" id="ARBA00022490"/>
    </source>
</evidence>
<evidence type="ECO:0000256" key="12">
    <source>
        <dbReference type="SAM" id="MobiDB-lite"/>
    </source>
</evidence>
<reference evidence="13 14" key="1">
    <citation type="journal article" date="2013" name="ISME J.">
        <title>Metabolic model for the filamentous 'Candidatus Microthrix parvicella' based on genomic and metagenomic analyses.</title>
        <authorList>
            <person name="Jon McIlroy S."/>
            <person name="Kristiansen R."/>
            <person name="Albertsen M."/>
            <person name="Michael Karst S."/>
            <person name="Rossetti S."/>
            <person name="Lund Nielsen J."/>
            <person name="Tandoi V."/>
            <person name="James Seviour R."/>
            <person name="Nielsen P.H."/>
        </authorList>
    </citation>
    <scope>NUCLEOTIDE SEQUENCE [LARGE SCALE GENOMIC DNA]</scope>
    <source>
        <strain evidence="13 14">RN1</strain>
    </source>
</reference>
<dbReference type="GO" id="GO:0002949">
    <property type="term" value="P:tRNA threonylcarbamoyladenosine modification"/>
    <property type="evidence" value="ECO:0007669"/>
    <property type="project" value="InterPro"/>
</dbReference>
<protein>
    <recommendedName>
        <fullName evidence="3">tRNA threonylcarbamoyladenosine biosynthesis protein TsaE</fullName>
    </recommendedName>
    <alternativeName>
        <fullName evidence="11">t(6)A37 threonylcarbamoyladenosine biosynthesis protein TsaE</fullName>
    </alternativeName>
</protein>
<organism evidence="13 14">
    <name type="scientific">Candidatus Neomicrothrix parvicella RN1</name>
    <dbReference type="NCBI Taxonomy" id="1229780"/>
    <lineage>
        <taxon>Bacteria</taxon>
        <taxon>Bacillati</taxon>
        <taxon>Actinomycetota</taxon>
        <taxon>Acidimicrobiia</taxon>
        <taxon>Acidimicrobiales</taxon>
        <taxon>Microthrixaceae</taxon>
        <taxon>Candidatus Neomicrothrix</taxon>
    </lineage>
</organism>
<dbReference type="OrthoDB" id="9800307at2"/>
<keyword evidence="5" id="KW-0819">tRNA processing</keyword>